<dbReference type="Proteomes" id="UP000289738">
    <property type="component" value="Chromosome A09"/>
</dbReference>
<feature type="domain" description="FAR1" evidence="1">
    <location>
        <begin position="51"/>
        <end position="136"/>
    </location>
</feature>
<proteinExistence type="predicted"/>
<dbReference type="AlphaFoldDB" id="A0A445BHT8"/>
<accession>A0A445BHT8</accession>
<gene>
    <name evidence="2" type="ORF">Ahy_A09g043222</name>
</gene>
<dbReference type="EMBL" id="SDMP01000009">
    <property type="protein sequence ID" value="RYR38246.1"/>
    <property type="molecule type" value="Genomic_DNA"/>
</dbReference>
<keyword evidence="3" id="KW-1185">Reference proteome</keyword>
<dbReference type="PANTHER" id="PTHR46328:SF27">
    <property type="entry name" value="OS12G0287500 PROTEIN"/>
    <property type="match status" value="1"/>
</dbReference>
<name>A0A445BHT8_ARAHY</name>
<dbReference type="PANTHER" id="PTHR46328">
    <property type="entry name" value="FAR-RED IMPAIRED RESPONSIVE (FAR1) FAMILY PROTEIN-RELATED"/>
    <property type="match status" value="1"/>
</dbReference>
<dbReference type="InterPro" id="IPR004330">
    <property type="entry name" value="FAR1_DNA_bnd_dom"/>
</dbReference>
<evidence type="ECO:0000259" key="1">
    <source>
        <dbReference type="Pfam" id="PF03101"/>
    </source>
</evidence>
<evidence type="ECO:0000313" key="3">
    <source>
        <dbReference type="Proteomes" id="UP000289738"/>
    </source>
</evidence>
<dbReference type="STRING" id="3818.A0A445BHT8"/>
<sequence length="138" mass="15736">MDDSTSDCQLNHSEVDFEFESNEVLEPLSVVDEQLVPKVGMTFKILEDAAKFYNDYAKAADFSTRFQSTNKKRNEIKNQLITCSREGKWKSKISLTEKTNPTAGLNCPTRIYIHILKDVGAWIISKVVLHHSHRCCPT</sequence>
<protein>
    <recommendedName>
        <fullName evidence="1">FAR1 domain-containing protein</fullName>
    </recommendedName>
</protein>
<evidence type="ECO:0000313" key="2">
    <source>
        <dbReference type="EMBL" id="RYR38246.1"/>
    </source>
</evidence>
<reference evidence="2 3" key="1">
    <citation type="submission" date="2019-01" db="EMBL/GenBank/DDBJ databases">
        <title>Sequencing of cultivated peanut Arachis hypogaea provides insights into genome evolution and oil improvement.</title>
        <authorList>
            <person name="Chen X."/>
        </authorList>
    </citation>
    <scope>NUCLEOTIDE SEQUENCE [LARGE SCALE GENOMIC DNA]</scope>
    <source>
        <strain evidence="3">cv. Fuhuasheng</strain>
        <tissue evidence="2">Leaves</tissue>
    </source>
</reference>
<dbReference type="Pfam" id="PF03101">
    <property type="entry name" value="FAR1"/>
    <property type="match status" value="1"/>
</dbReference>
<comment type="caution">
    <text evidence="2">The sequence shown here is derived from an EMBL/GenBank/DDBJ whole genome shotgun (WGS) entry which is preliminary data.</text>
</comment>
<organism evidence="2 3">
    <name type="scientific">Arachis hypogaea</name>
    <name type="common">Peanut</name>
    <dbReference type="NCBI Taxonomy" id="3818"/>
    <lineage>
        <taxon>Eukaryota</taxon>
        <taxon>Viridiplantae</taxon>
        <taxon>Streptophyta</taxon>
        <taxon>Embryophyta</taxon>
        <taxon>Tracheophyta</taxon>
        <taxon>Spermatophyta</taxon>
        <taxon>Magnoliopsida</taxon>
        <taxon>eudicotyledons</taxon>
        <taxon>Gunneridae</taxon>
        <taxon>Pentapetalae</taxon>
        <taxon>rosids</taxon>
        <taxon>fabids</taxon>
        <taxon>Fabales</taxon>
        <taxon>Fabaceae</taxon>
        <taxon>Papilionoideae</taxon>
        <taxon>50 kb inversion clade</taxon>
        <taxon>dalbergioids sensu lato</taxon>
        <taxon>Dalbergieae</taxon>
        <taxon>Pterocarpus clade</taxon>
        <taxon>Arachis</taxon>
    </lineage>
</organism>